<evidence type="ECO:0000313" key="12">
    <source>
        <dbReference type="EMBL" id="OIV95437.1"/>
    </source>
</evidence>
<dbReference type="PANTHER" id="PTHR48007">
    <property type="entry name" value="LEUCINE-RICH REPEAT RECEPTOR-LIKE PROTEIN KINASE PXC1"/>
    <property type="match status" value="1"/>
</dbReference>
<keyword evidence="6 10" id="KW-1133">Transmembrane helix</keyword>
<feature type="domain" description="Protein kinase" evidence="11">
    <location>
        <begin position="395"/>
        <end position="674"/>
    </location>
</feature>
<dbReference type="Pfam" id="PF00069">
    <property type="entry name" value="Pkinase"/>
    <property type="match status" value="1"/>
</dbReference>
<proteinExistence type="predicted"/>
<dbReference type="Proteomes" id="UP000188354">
    <property type="component" value="Chromosome LG16"/>
</dbReference>
<evidence type="ECO:0000256" key="10">
    <source>
        <dbReference type="SAM" id="Phobius"/>
    </source>
</evidence>
<evidence type="ECO:0000256" key="6">
    <source>
        <dbReference type="ARBA" id="ARBA00022989"/>
    </source>
</evidence>
<accession>A0A4P1QV06</accession>
<dbReference type="GO" id="GO:0004672">
    <property type="term" value="F:protein kinase activity"/>
    <property type="evidence" value="ECO:0007669"/>
    <property type="project" value="InterPro"/>
</dbReference>
<dbReference type="InterPro" id="IPR003591">
    <property type="entry name" value="Leu-rich_rpt_typical-subtyp"/>
</dbReference>
<gene>
    <name evidence="12" type="ORF">TanjilG_06899</name>
</gene>
<dbReference type="PANTHER" id="PTHR48007:SF56">
    <property type="entry name" value="LOW QUALITY PROTEIN: PROTEIN STRUBBELIG-RECEPTOR FAMILY 2"/>
    <property type="match status" value="1"/>
</dbReference>
<dbReference type="FunFam" id="3.30.200.20:FF:000125">
    <property type="entry name" value="Protein STRUBBELIG-RECEPTOR FAMILY 8"/>
    <property type="match status" value="1"/>
</dbReference>
<dbReference type="Gramene" id="OIV95437">
    <property type="protein sequence ID" value="OIV95437"/>
    <property type="gene ID" value="TanjilG_06899"/>
</dbReference>
<keyword evidence="7 10" id="KW-0472">Membrane</keyword>
<dbReference type="Pfam" id="PF13855">
    <property type="entry name" value="LRR_8"/>
    <property type="match status" value="1"/>
</dbReference>
<name>A0A4P1QV06_LUPAN</name>
<dbReference type="InterPro" id="IPR032675">
    <property type="entry name" value="LRR_dom_sf"/>
</dbReference>
<dbReference type="SMART" id="SM00369">
    <property type="entry name" value="LRR_TYP"/>
    <property type="match status" value="3"/>
</dbReference>
<protein>
    <recommendedName>
        <fullName evidence="11">Protein kinase domain-containing protein</fullName>
    </recommendedName>
</protein>
<dbReference type="InterPro" id="IPR013210">
    <property type="entry name" value="LRR_N_plant-typ"/>
</dbReference>
<feature type="transmembrane region" description="Helical" evidence="10">
    <location>
        <begin position="6"/>
        <end position="27"/>
    </location>
</feature>
<keyword evidence="9" id="KW-0325">Glycoprotein</keyword>
<dbReference type="GO" id="GO:0005524">
    <property type="term" value="F:ATP binding"/>
    <property type="evidence" value="ECO:0007669"/>
    <property type="project" value="InterPro"/>
</dbReference>
<evidence type="ECO:0000259" key="11">
    <source>
        <dbReference type="PROSITE" id="PS50011"/>
    </source>
</evidence>
<keyword evidence="13" id="KW-1185">Reference proteome</keyword>
<dbReference type="FunFam" id="3.80.10.10:FF:000062">
    <property type="entry name" value="protein STRUBBELIG-RECEPTOR FAMILY 3"/>
    <property type="match status" value="1"/>
</dbReference>
<dbReference type="InterPro" id="IPR001611">
    <property type="entry name" value="Leu-rich_rpt"/>
</dbReference>
<dbReference type="AlphaFoldDB" id="A0A4P1QV06"/>
<dbReference type="OrthoDB" id="676979at2759"/>
<keyword evidence="3 10" id="KW-0812">Transmembrane</keyword>
<evidence type="ECO:0000256" key="4">
    <source>
        <dbReference type="ARBA" id="ARBA00022729"/>
    </source>
</evidence>
<dbReference type="Gene3D" id="3.80.10.10">
    <property type="entry name" value="Ribonuclease Inhibitor"/>
    <property type="match status" value="1"/>
</dbReference>
<sequence length="716" mass="79109">MVCDYYLYVHFSFAVFSSILISQGFAFTHPPEVLALKDLYRTLNYPLVLQGWNGSDPCEESWTGITCSGSSVIHLKIQGLNLTGYLGSKLYSLNNLTELDVSSNKIVGEMPFGLPPNATHMNLSHNFLSGPIGDVFNGLDNLKELDLSYNNFSGDLPRSFGSLSNLSRLFLQNNRFTGSVAYLGELPLTDLYIQDNVFSGILPHHFQFIPNLRIGGNKFHEVDNSPSWTFPLEIVPVEHHNISHPPTTQASAIKNYPPPKVSEHKKKCIGPGRIAFMVGGGTLIATGVALLVAIHLNKLRAQNLNMKRLESSHSSLNSRPTSATIEVSPTALDESPPVPPVNSSTVSLLGPMQLASMHFNNAQEPLRRSFSKRGRSTGRMKVYTVVELQLATNRFDEGNLLGEGSLGPVYRAEFPDGKILAVKKINMECLSFREEEKFLDVICTASRLKHPNIVALNGYCLERGKHLLVHDYIRNLTLKDALHSGAYKPLSWVLRLRIALGVAQALDYLHSTLSPPVAHGNFKAANILLDENLMPHVCDCGLAILNPPRSKLLTIPATENTIGDKGYIEPEHGRPGTGSRKRDVFAFGVLLLELLTGRTPFDGSRPREEQYLAKWASSRLHDSASLEQMVDPSIKSAFSSKPLSPYANIIARCIQPLRQLRPPMSEVVDFLASFSQKFNIANRGEADCTVVDPFERSFRSTNTRFIGSPVKSHVSN</sequence>
<evidence type="ECO:0000256" key="9">
    <source>
        <dbReference type="ARBA" id="ARBA00023180"/>
    </source>
</evidence>
<dbReference type="FunFam" id="1.10.510.10:FF:000479">
    <property type="entry name" value="Leucine-rich repeat receptor-like protein kinase"/>
    <property type="match status" value="1"/>
</dbReference>
<keyword evidence="5" id="KW-0677">Repeat</keyword>
<dbReference type="InterPro" id="IPR011009">
    <property type="entry name" value="Kinase-like_dom_sf"/>
</dbReference>
<dbReference type="InterPro" id="IPR046959">
    <property type="entry name" value="PRK1-6/SRF4-like"/>
</dbReference>
<dbReference type="SUPFAM" id="SSF56112">
    <property type="entry name" value="Protein kinase-like (PK-like)"/>
    <property type="match status" value="1"/>
</dbReference>
<feature type="transmembrane region" description="Helical" evidence="10">
    <location>
        <begin position="274"/>
        <end position="296"/>
    </location>
</feature>
<evidence type="ECO:0000256" key="5">
    <source>
        <dbReference type="ARBA" id="ARBA00022737"/>
    </source>
</evidence>
<comment type="subcellular location">
    <subcellularLocation>
        <location evidence="1">Membrane</location>
        <topology evidence="1">Single-pass membrane protein</topology>
    </subcellularLocation>
</comment>
<dbReference type="Gene3D" id="3.30.200.20">
    <property type="entry name" value="Phosphorylase Kinase, domain 1"/>
    <property type="match status" value="1"/>
</dbReference>
<dbReference type="KEGG" id="lang:109329097"/>
<dbReference type="InterPro" id="IPR000719">
    <property type="entry name" value="Prot_kinase_dom"/>
</dbReference>
<keyword evidence="8" id="KW-0675">Receptor</keyword>
<dbReference type="SUPFAM" id="SSF52058">
    <property type="entry name" value="L domain-like"/>
    <property type="match status" value="1"/>
</dbReference>
<reference evidence="12 13" key="1">
    <citation type="journal article" date="2017" name="Plant Biotechnol. J.">
        <title>A comprehensive draft genome sequence for lupin (Lupinus angustifolius), an emerging health food: insights into plant-microbe interactions and legume evolution.</title>
        <authorList>
            <person name="Hane J.K."/>
            <person name="Ming Y."/>
            <person name="Kamphuis L.G."/>
            <person name="Nelson M.N."/>
            <person name="Garg G."/>
            <person name="Atkins C.A."/>
            <person name="Bayer P.E."/>
            <person name="Bravo A."/>
            <person name="Bringans S."/>
            <person name="Cannon S."/>
            <person name="Edwards D."/>
            <person name="Foley R."/>
            <person name="Gao L.L."/>
            <person name="Harrison M.J."/>
            <person name="Huang W."/>
            <person name="Hurgobin B."/>
            <person name="Li S."/>
            <person name="Liu C.W."/>
            <person name="McGrath A."/>
            <person name="Morahan G."/>
            <person name="Murray J."/>
            <person name="Weller J."/>
            <person name="Jian J."/>
            <person name="Singh K.B."/>
        </authorList>
    </citation>
    <scope>NUCLEOTIDE SEQUENCE [LARGE SCALE GENOMIC DNA]</scope>
    <source>
        <strain evidence="13">cv. Tanjil</strain>
        <tissue evidence="12">Whole plant</tissue>
    </source>
</reference>
<evidence type="ECO:0000313" key="13">
    <source>
        <dbReference type="Proteomes" id="UP000188354"/>
    </source>
</evidence>
<dbReference type="Gene3D" id="1.10.510.10">
    <property type="entry name" value="Transferase(Phosphotransferase) domain 1"/>
    <property type="match status" value="1"/>
</dbReference>
<evidence type="ECO:0000256" key="3">
    <source>
        <dbReference type="ARBA" id="ARBA00022692"/>
    </source>
</evidence>
<evidence type="ECO:0000256" key="2">
    <source>
        <dbReference type="ARBA" id="ARBA00022614"/>
    </source>
</evidence>
<dbReference type="Pfam" id="PF08263">
    <property type="entry name" value="LRRNT_2"/>
    <property type="match status" value="1"/>
</dbReference>
<evidence type="ECO:0000256" key="7">
    <source>
        <dbReference type="ARBA" id="ARBA00023136"/>
    </source>
</evidence>
<dbReference type="GO" id="GO:0016020">
    <property type="term" value="C:membrane"/>
    <property type="evidence" value="ECO:0007669"/>
    <property type="project" value="UniProtKB-SubCell"/>
</dbReference>
<evidence type="ECO:0000256" key="1">
    <source>
        <dbReference type="ARBA" id="ARBA00004167"/>
    </source>
</evidence>
<organism evidence="12 13">
    <name type="scientific">Lupinus angustifolius</name>
    <name type="common">Narrow-leaved blue lupine</name>
    <dbReference type="NCBI Taxonomy" id="3871"/>
    <lineage>
        <taxon>Eukaryota</taxon>
        <taxon>Viridiplantae</taxon>
        <taxon>Streptophyta</taxon>
        <taxon>Embryophyta</taxon>
        <taxon>Tracheophyta</taxon>
        <taxon>Spermatophyta</taxon>
        <taxon>Magnoliopsida</taxon>
        <taxon>eudicotyledons</taxon>
        <taxon>Gunneridae</taxon>
        <taxon>Pentapetalae</taxon>
        <taxon>rosids</taxon>
        <taxon>fabids</taxon>
        <taxon>Fabales</taxon>
        <taxon>Fabaceae</taxon>
        <taxon>Papilionoideae</taxon>
        <taxon>50 kb inversion clade</taxon>
        <taxon>genistoids sensu lato</taxon>
        <taxon>core genistoids</taxon>
        <taxon>Genisteae</taxon>
        <taxon>Lupinus</taxon>
    </lineage>
</organism>
<keyword evidence="2" id="KW-0433">Leucine-rich repeat</keyword>
<dbReference type="PROSITE" id="PS50011">
    <property type="entry name" value="PROTEIN_KINASE_DOM"/>
    <property type="match status" value="1"/>
</dbReference>
<keyword evidence="4" id="KW-0732">Signal</keyword>
<evidence type="ECO:0000256" key="8">
    <source>
        <dbReference type="ARBA" id="ARBA00023170"/>
    </source>
</evidence>
<dbReference type="EMBL" id="CM007376">
    <property type="protein sequence ID" value="OIV95437.1"/>
    <property type="molecule type" value="Genomic_DNA"/>
</dbReference>